<dbReference type="Gene3D" id="1.10.10.2840">
    <property type="entry name" value="PucR C-terminal helix-turn-helix domain"/>
    <property type="match status" value="1"/>
</dbReference>
<feature type="non-terminal residue" evidence="2">
    <location>
        <position position="1"/>
    </location>
</feature>
<organism evidence="2 3">
    <name type="scientific">Candidatus Avipropionibacterium avicola</name>
    <dbReference type="NCBI Taxonomy" id="2840701"/>
    <lineage>
        <taxon>Bacteria</taxon>
        <taxon>Bacillati</taxon>
        <taxon>Actinomycetota</taxon>
        <taxon>Actinomycetes</taxon>
        <taxon>Propionibacteriales</taxon>
        <taxon>Propionibacteriaceae</taxon>
        <taxon>Propionibacteriaceae incertae sedis</taxon>
        <taxon>Candidatus Avipropionibacterium</taxon>
    </lineage>
</organism>
<feature type="domain" description="PucR C-terminal helix-turn-helix" evidence="1">
    <location>
        <begin position="57"/>
        <end position="113"/>
    </location>
</feature>
<dbReference type="EMBL" id="DVLP01000387">
    <property type="protein sequence ID" value="HIT76537.1"/>
    <property type="molecule type" value="Genomic_DNA"/>
</dbReference>
<gene>
    <name evidence="2" type="ORF">IAA98_13215</name>
</gene>
<evidence type="ECO:0000313" key="2">
    <source>
        <dbReference type="EMBL" id="HIT76537.1"/>
    </source>
</evidence>
<reference evidence="2" key="1">
    <citation type="submission" date="2020-10" db="EMBL/GenBank/DDBJ databases">
        <authorList>
            <person name="Gilroy R."/>
        </authorList>
    </citation>
    <scope>NUCLEOTIDE SEQUENCE</scope>
    <source>
        <strain evidence="2">ChiGjej1B1-24693</strain>
    </source>
</reference>
<dbReference type="AlphaFoldDB" id="A0A9D1H0F5"/>
<reference evidence="2" key="2">
    <citation type="journal article" date="2021" name="PeerJ">
        <title>Extensive microbial diversity within the chicken gut microbiome revealed by metagenomics and culture.</title>
        <authorList>
            <person name="Gilroy R."/>
            <person name="Ravi A."/>
            <person name="Getino M."/>
            <person name="Pursley I."/>
            <person name="Horton D.L."/>
            <person name="Alikhan N.F."/>
            <person name="Baker D."/>
            <person name="Gharbi K."/>
            <person name="Hall N."/>
            <person name="Watson M."/>
            <person name="Adriaenssens E.M."/>
            <person name="Foster-Nyarko E."/>
            <person name="Jarju S."/>
            <person name="Secka A."/>
            <person name="Antonio M."/>
            <person name="Oren A."/>
            <person name="Chaudhuri R.R."/>
            <person name="La Ragione R."/>
            <person name="Hildebrand F."/>
            <person name="Pallen M.J."/>
        </authorList>
    </citation>
    <scope>NUCLEOTIDE SEQUENCE</scope>
    <source>
        <strain evidence="2">ChiGjej1B1-24693</strain>
    </source>
</reference>
<dbReference type="InterPro" id="IPR025736">
    <property type="entry name" value="PucR_C-HTH_dom"/>
</dbReference>
<dbReference type="InterPro" id="IPR042070">
    <property type="entry name" value="PucR_C-HTH_sf"/>
</dbReference>
<sequence length="116" mass="12304">REAIRVAGLASAGSGGGSVVNDVDRSWADLVLAAATAGLAEVDELGPLDGLTGDDPATLAAWLDHPGDPRAAAARVHVHPNTLRYRMTRISHRLDVDLGEPRVRDALRLLLRARDL</sequence>
<comment type="caution">
    <text evidence="2">The sequence shown here is derived from an EMBL/GenBank/DDBJ whole genome shotgun (WGS) entry which is preliminary data.</text>
</comment>
<dbReference type="PANTHER" id="PTHR33744:SF1">
    <property type="entry name" value="DNA-BINDING TRANSCRIPTIONAL ACTIVATOR ADER"/>
    <property type="match status" value="1"/>
</dbReference>
<accession>A0A9D1H0F5</accession>
<dbReference type="Proteomes" id="UP000886842">
    <property type="component" value="Unassembled WGS sequence"/>
</dbReference>
<protein>
    <submittedName>
        <fullName evidence="2">Helix-turn-helix domain-containing protein</fullName>
    </submittedName>
</protein>
<dbReference type="PANTHER" id="PTHR33744">
    <property type="entry name" value="CARBOHYDRATE DIACID REGULATOR"/>
    <property type="match status" value="1"/>
</dbReference>
<evidence type="ECO:0000313" key="3">
    <source>
        <dbReference type="Proteomes" id="UP000886842"/>
    </source>
</evidence>
<dbReference type="Pfam" id="PF13556">
    <property type="entry name" value="HTH_30"/>
    <property type="match status" value="1"/>
</dbReference>
<proteinExistence type="predicted"/>
<evidence type="ECO:0000259" key="1">
    <source>
        <dbReference type="Pfam" id="PF13556"/>
    </source>
</evidence>
<name>A0A9D1H0F5_9ACTN</name>
<dbReference type="InterPro" id="IPR051448">
    <property type="entry name" value="CdaR-like_regulators"/>
</dbReference>